<dbReference type="Proteomes" id="UP000549971">
    <property type="component" value="Unassembled WGS sequence"/>
</dbReference>
<gene>
    <name evidence="4" type="ORF">HDA39_005413</name>
</gene>
<dbReference type="GO" id="GO:0045547">
    <property type="term" value="F:ditrans,polycis-polyprenyl diphosphate synthase [(2E,6E)-farnesyl diphosphate specific] activity"/>
    <property type="evidence" value="ECO:0007669"/>
    <property type="project" value="TreeGrafter"/>
</dbReference>
<evidence type="ECO:0000256" key="2">
    <source>
        <dbReference type="ARBA" id="ARBA00038453"/>
    </source>
</evidence>
<sequence>MAINDVLYGMYKWRLRRQLAGKPRPRHVGLVMDGNRRWARGQGHANPSVGHRYGAMHVENALGWCENAGVQHVTVFVCSTENLVKRGNEEVLYLMKLIEEVVTTRLTEPGGRWQVHVAGLIDLLPDTTARALKDAVEATKDIATGNHVTLAIGYGGRQELVEAVRSLLESEARAGNDLDSLADTLEADDITKHLYTAGQPDPDLIIRTSGEQRMSNFLLWQSAYSELYFCDPYWPAFREIDFLRALRSYAARQRRRGA</sequence>
<keyword evidence="1 3" id="KW-0808">Transferase</keyword>
<dbReference type="GO" id="GO:0016094">
    <property type="term" value="P:polyprenol biosynthetic process"/>
    <property type="evidence" value="ECO:0007669"/>
    <property type="project" value="TreeGrafter"/>
</dbReference>
<comment type="caution">
    <text evidence="3">Lacks conserved residue(s) required for the propagation of feature annotation.</text>
</comment>
<organism evidence="4 5">
    <name type="scientific">Kribbella italica</name>
    <dbReference type="NCBI Taxonomy" id="1540520"/>
    <lineage>
        <taxon>Bacteria</taxon>
        <taxon>Bacillati</taxon>
        <taxon>Actinomycetota</taxon>
        <taxon>Actinomycetes</taxon>
        <taxon>Propionibacteriales</taxon>
        <taxon>Kribbellaceae</taxon>
        <taxon>Kribbella</taxon>
    </lineage>
</organism>
<comment type="cofactor">
    <cofactor evidence="3">
        <name>Mg(2+)</name>
        <dbReference type="ChEBI" id="CHEBI:18420"/>
    </cofactor>
    <text evidence="3">Binds 2 magnesium ions per subunit.</text>
</comment>
<feature type="binding site" evidence="3">
    <location>
        <position position="207"/>
    </location>
    <ligand>
        <name>substrate</name>
    </ligand>
</feature>
<dbReference type="NCBIfam" id="TIGR00055">
    <property type="entry name" value="uppS"/>
    <property type="match status" value="1"/>
</dbReference>
<evidence type="ECO:0000256" key="1">
    <source>
        <dbReference type="ARBA" id="ARBA00022679"/>
    </source>
</evidence>
<dbReference type="AlphaFoldDB" id="A0A7W9MWA6"/>
<dbReference type="InterPro" id="IPR001441">
    <property type="entry name" value="UPP_synth-like"/>
</dbReference>
<keyword evidence="3" id="KW-0460">Magnesium</keyword>
<dbReference type="InterPro" id="IPR018520">
    <property type="entry name" value="UPP_synth-like_CS"/>
</dbReference>
<dbReference type="Gene3D" id="3.40.1180.10">
    <property type="entry name" value="Decaprenyl diphosphate synthase-like"/>
    <property type="match status" value="1"/>
</dbReference>
<dbReference type="Pfam" id="PF01255">
    <property type="entry name" value="Prenyltransf"/>
    <property type="match status" value="1"/>
</dbReference>
<feature type="binding site" evidence="3">
    <location>
        <position position="51"/>
    </location>
    <ligand>
        <name>substrate</name>
    </ligand>
</feature>
<dbReference type="PANTHER" id="PTHR10291:SF43">
    <property type="entry name" value="DEHYDRODOLICHYL DIPHOSPHATE SYNTHASE COMPLEX SUBUNIT DHDDS"/>
    <property type="match status" value="1"/>
</dbReference>
<protein>
    <recommendedName>
        <fullName evidence="3">Isoprenyl transferase</fullName>
        <ecNumber evidence="3">2.5.1.-</ecNumber>
    </recommendedName>
</protein>
<dbReference type="InterPro" id="IPR036424">
    <property type="entry name" value="UPP_synth-like_sf"/>
</dbReference>
<dbReference type="CDD" id="cd00475">
    <property type="entry name" value="Cis_IPPS"/>
    <property type="match status" value="1"/>
</dbReference>
<dbReference type="SUPFAM" id="SSF64005">
    <property type="entry name" value="Undecaprenyl diphosphate synthase"/>
    <property type="match status" value="1"/>
</dbReference>
<comment type="caution">
    <text evidence="4">The sequence shown here is derived from an EMBL/GenBank/DDBJ whole genome shotgun (WGS) entry which is preliminary data.</text>
</comment>
<keyword evidence="3" id="KW-0479">Metal-binding</keyword>
<dbReference type="GO" id="GO:0005886">
    <property type="term" value="C:plasma membrane"/>
    <property type="evidence" value="ECO:0007669"/>
    <property type="project" value="TreeGrafter"/>
</dbReference>
<feature type="binding site" evidence="3">
    <location>
        <position position="33"/>
    </location>
    <ligand>
        <name>Mg(2+)</name>
        <dbReference type="ChEBI" id="CHEBI:18420"/>
    </ligand>
</feature>
<evidence type="ECO:0000256" key="3">
    <source>
        <dbReference type="HAMAP-Rule" id="MF_01139"/>
    </source>
</evidence>
<evidence type="ECO:0000313" key="4">
    <source>
        <dbReference type="EMBL" id="MBB5838679.1"/>
    </source>
</evidence>
<dbReference type="RefSeq" id="WP_184799704.1">
    <property type="nucleotide sequence ID" value="NZ_JACHMY010000001.1"/>
</dbReference>
<comment type="subunit">
    <text evidence="3">Homodimer.</text>
</comment>
<feature type="binding site" evidence="3">
    <location>
        <begin position="34"/>
        <end position="37"/>
    </location>
    <ligand>
        <name>substrate</name>
    </ligand>
</feature>
<feature type="binding site" evidence="3">
    <location>
        <begin position="213"/>
        <end position="215"/>
    </location>
    <ligand>
        <name>substrate</name>
    </ligand>
</feature>
<proteinExistence type="inferred from homology"/>
<feature type="binding site" evidence="3">
    <location>
        <position position="86"/>
    </location>
    <ligand>
        <name>substrate</name>
    </ligand>
</feature>
<dbReference type="GO" id="GO:0033850">
    <property type="term" value="F:Z-farnesyl diphosphate synthase activity"/>
    <property type="evidence" value="ECO:0007669"/>
    <property type="project" value="TreeGrafter"/>
</dbReference>
<reference evidence="4 5" key="1">
    <citation type="submission" date="2020-08" db="EMBL/GenBank/DDBJ databases">
        <title>Sequencing the genomes of 1000 actinobacteria strains.</title>
        <authorList>
            <person name="Klenk H.-P."/>
        </authorList>
    </citation>
    <scope>NUCLEOTIDE SEQUENCE [LARGE SCALE GENOMIC DNA]</scope>
    <source>
        <strain evidence="4 5">DSM 28967</strain>
    </source>
</reference>
<feature type="active site" description="Proton acceptor" evidence="3">
    <location>
        <position position="82"/>
    </location>
</feature>
<evidence type="ECO:0000313" key="5">
    <source>
        <dbReference type="Proteomes" id="UP000549971"/>
    </source>
</evidence>
<dbReference type="HAMAP" id="MF_01139">
    <property type="entry name" value="ISPT"/>
    <property type="match status" value="1"/>
</dbReference>
<dbReference type="EC" id="2.5.1.-" evidence="3"/>
<dbReference type="PROSITE" id="PS01066">
    <property type="entry name" value="UPP_SYNTHASE"/>
    <property type="match status" value="1"/>
</dbReference>
<feature type="active site" evidence="3">
    <location>
        <position position="33"/>
    </location>
</feature>
<feature type="binding site" evidence="3">
    <location>
        <position position="226"/>
    </location>
    <ligand>
        <name>Mg(2+)</name>
        <dbReference type="ChEBI" id="CHEBI:18420"/>
    </ligand>
</feature>
<dbReference type="PANTHER" id="PTHR10291">
    <property type="entry name" value="DEHYDRODOLICHYL DIPHOSPHATE SYNTHASE FAMILY MEMBER"/>
    <property type="match status" value="1"/>
</dbReference>
<feature type="binding site" evidence="3">
    <location>
        <begin position="79"/>
        <end position="81"/>
    </location>
    <ligand>
        <name>substrate</name>
    </ligand>
</feature>
<dbReference type="EMBL" id="JACHMY010000001">
    <property type="protein sequence ID" value="MBB5838679.1"/>
    <property type="molecule type" value="Genomic_DNA"/>
</dbReference>
<comment type="function">
    <text evidence="3">Catalyzes the condensation of isopentenyl diphosphate (IPP) with allylic pyrophosphates generating different type of terpenoids.</text>
</comment>
<dbReference type="GO" id="GO:0000287">
    <property type="term" value="F:magnesium ion binding"/>
    <property type="evidence" value="ECO:0007669"/>
    <property type="project" value="UniProtKB-UniRule"/>
</dbReference>
<keyword evidence="5" id="KW-1185">Reference proteome</keyword>
<accession>A0A7W9MWA6</accession>
<comment type="similarity">
    <text evidence="2">Belongs to the UPP synthase family. Z-FPP synthase subfamily.</text>
</comment>
<feature type="binding site" evidence="3">
    <location>
        <position position="38"/>
    </location>
    <ligand>
        <name>substrate</name>
    </ligand>
</feature>
<name>A0A7W9MWA6_9ACTN</name>